<dbReference type="PANTHER" id="PTHR43765">
    <property type="entry name" value="2-DEHYDROPANTOATE 2-REDUCTASE-RELATED"/>
    <property type="match status" value="1"/>
</dbReference>
<reference evidence="8 9" key="1">
    <citation type="journal article" date="2010" name="Proc. Natl. Acad. Sci. U.S.A.">
        <title>Insights into evolution of multicellular fungi from the assembled chromosomes of the mushroom Coprinopsis cinerea (Coprinus cinereus).</title>
        <authorList>
            <person name="Stajich J.E."/>
            <person name="Wilke S.K."/>
            <person name="Ahren D."/>
            <person name="Au C.H."/>
            <person name="Birren B.W."/>
            <person name="Borodovsky M."/>
            <person name="Burns C."/>
            <person name="Canback B."/>
            <person name="Casselton L.A."/>
            <person name="Cheng C.K."/>
            <person name="Deng J."/>
            <person name="Dietrich F.S."/>
            <person name="Fargo D.C."/>
            <person name="Farman M.L."/>
            <person name="Gathman A.C."/>
            <person name="Goldberg J."/>
            <person name="Guigo R."/>
            <person name="Hoegger P.J."/>
            <person name="Hooker J.B."/>
            <person name="Huggins A."/>
            <person name="James T.Y."/>
            <person name="Kamada T."/>
            <person name="Kilaru S."/>
            <person name="Kodira C."/>
            <person name="Kues U."/>
            <person name="Kupfer D."/>
            <person name="Kwan H.S."/>
            <person name="Lomsadze A."/>
            <person name="Li W."/>
            <person name="Lilly W.W."/>
            <person name="Ma L.J."/>
            <person name="Mackey A.J."/>
            <person name="Manning G."/>
            <person name="Martin F."/>
            <person name="Muraguchi H."/>
            <person name="Natvig D.O."/>
            <person name="Palmerini H."/>
            <person name="Ramesh M.A."/>
            <person name="Rehmeyer C.J."/>
            <person name="Roe B.A."/>
            <person name="Shenoy N."/>
            <person name="Stanke M."/>
            <person name="Ter-Hovhannisyan V."/>
            <person name="Tunlid A."/>
            <person name="Velagapudi R."/>
            <person name="Vision T.J."/>
            <person name="Zeng Q."/>
            <person name="Zolan M.E."/>
            <person name="Pukkila P.J."/>
        </authorList>
    </citation>
    <scope>NUCLEOTIDE SEQUENCE [LARGE SCALE GENOMIC DNA]</scope>
    <source>
        <strain evidence="9">Okayama-7 / 130 / ATCC MYA-4618 / FGSC 9003</strain>
    </source>
</reference>
<dbReference type="GO" id="GO:0005739">
    <property type="term" value="C:mitochondrion"/>
    <property type="evidence" value="ECO:0007669"/>
    <property type="project" value="TreeGrafter"/>
</dbReference>
<dbReference type="InterPro" id="IPR013328">
    <property type="entry name" value="6PGD_dom2"/>
</dbReference>
<dbReference type="GO" id="GO:0008677">
    <property type="term" value="F:2-dehydropantoate 2-reductase activity"/>
    <property type="evidence" value="ECO:0007669"/>
    <property type="project" value="UniProtKB-EC"/>
</dbReference>
<evidence type="ECO:0000256" key="5">
    <source>
        <dbReference type="ARBA" id="ARBA00032024"/>
    </source>
</evidence>
<sequence length="410" mass="44832">MRFHILGLGPIGSLVAHNLRRYLSPEHGITLIFKNKEQALTRERCLRVENNGVVTKSSGFDMEVFNNSPLPVRKGRAPIVTPTPPVTSPAIANLTQTPEPIQSLIISAKAHQTVPAIRLLEPRLKPSSTIVLLQNGMGVYEELLNTVFRNPEQRPHIILASNTHGAYFFDGQRVIHAGIGALEFGIAPDYRGRNFEAALEAATPANPSPPLLIKDIAVEGDPEYPHYRSLRDTVAALKGLGALHTSWKPISAIQLAMRRKVVVNSVINPLTALMRCRNGEIFKSEAGQSICSSVAAEAAAAFAAQIKAETSVFLKEMANEGVDPTTIDTGRIPPSLTQESLEKEILRVASVTAGNQSSMLVDLERGRDTEIEYMNGYLTRLGQSYGVPMPVTSMLYNLVKMRTQIPLDQM</sequence>
<dbReference type="Gene3D" id="1.10.1040.10">
    <property type="entry name" value="N-(1-d-carboxylethyl)-l-norvaline Dehydrogenase, domain 2"/>
    <property type="match status" value="1"/>
</dbReference>
<dbReference type="STRING" id="240176.A8N2P7"/>
<feature type="domain" description="Ketopantoate reductase C-terminal" evidence="7">
    <location>
        <begin position="253"/>
        <end position="401"/>
    </location>
</feature>
<dbReference type="OrthoDB" id="73846at2759"/>
<dbReference type="InterPro" id="IPR013332">
    <property type="entry name" value="KPR_N"/>
</dbReference>
<protein>
    <recommendedName>
        <fullName evidence="2">2-dehydropantoate 2-reductase</fullName>
        <ecNumber evidence="2">1.1.1.169</ecNumber>
    </recommendedName>
    <alternativeName>
        <fullName evidence="5">Ketopantoate reductase</fullName>
    </alternativeName>
</protein>
<evidence type="ECO:0000256" key="2">
    <source>
        <dbReference type="ARBA" id="ARBA00013014"/>
    </source>
</evidence>
<accession>A8N2P7</accession>
<dbReference type="PANTHER" id="PTHR43765:SF2">
    <property type="entry name" value="2-DEHYDROPANTOATE 2-REDUCTASE"/>
    <property type="match status" value="1"/>
</dbReference>
<dbReference type="KEGG" id="cci:CC1G_01861"/>
<evidence type="ECO:0000259" key="6">
    <source>
        <dbReference type="Pfam" id="PF02558"/>
    </source>
</evidence>
<dbReference type="InterPro" id="IPR003710">
    <property type="entry name" value="ApbA"/>
</dbReference>
<dbReference type="FunCoup" id="A8N2P7">
    <property type="interactions" value="224"/>
</dbReference>
<dbReference type="GO" id="GO:0015940">
    <property type="term" value="P:pantothenate biosynthetic process"/>
    <property type="evidence" value="ECO:0007669"/>
    <property type="project" value="InterPro"/>
</dbReference>
<dbReference type="NCBIfam" id="TIGR00745">
    <property type="entry name" value="apbA_panE"/>
    <property type="match status" value="1"/>
</dbReference>
<dbReference type="InterPro" id="IPR008927">
    <property type="entry name" value="6-PGluconate_DH-like_C_sf"/>
</dbReference>
<comment type="similarity">
    <text evidence="1">Belongs to the ketopantoate reductase family.</text>
</comment>
<dbReference type="AlphaFoldDB" id="A8N2P7"/>
<dbReference type="InterPro" id="IPR036291">
    <property type="entry name" value="NAD(P)-bd_dom_sf"/>
</dbReference>
<proteinExistence type="inferred from homology"/>
<dbReference type="Gene3D" id="3.40.50.720">
    <property type="entry name" value="NAD(P)-binding Rossmann-like Domain"/>
    <property type="match status" value="1"/>
</dbReference>
<dbReference type="InParanoid" id="A8N2P7"/>
<dbReference type="SUPFAM" id="SSF48179">
    <property type="entry name" value="6-phosphogluconate dehydrogenase C-terminal domain-like"/>
    <property type="match status" value="1"/>
</dbReference>
<evidence type="ECO:0000313" key="9">
    <source>
        <dbReference type="Proteomes" id="UP000001861"/>
    </source>
</evidence>
<dbReference type="RefSeq" id="XP_001829181.1">
    <property type="nucleotide sequence ID" value="XM_001829129.2"/>
</dbReference>
<dbReference type="InterPro" id="IPR050838">
    <property type="entry name" value="Ketopantoate_reductase"/>
</dbReference>
<name>A8N2P7_COPC7</name>
<keyword evidence="3" id="KW-0521">NADP</keyword>
<dbReference type="EC" id="1.1.1.169" evidence="2"/>
<keyword evidence="9" id="KW-1185">Reference proteome</keyword>
<dbReference type="OMA" id="RKEPFQV"/>
<evidence type="ECO:0000259" key="7">
    <source>
        <dbReference type="Pfam" id="PF08546"/>
    </source>
</evidence>
<dbReference type="Proteomes" id="UP000001861">
    <property type="component" value="Unassembled WGS sequence"/>
</dbReference>
<dbReference type="eggNOG" id="ENOG502QPT5">
    <property type="taxonomic scope" value="Eukaryota"/>
</dbReference>
<evidence type="ECO:0000313" key="8">
    <source>
        <dbReference type="EMBL" id="EAU92816.1"/>
    </source>
</evidence>
<comment type="caution">
    <text evidence="8">The sequence shown here is derived from an EMBL/GenBank/DDBJ whole genome shotgun (WGS) entry which is preliminary data.</text>
</comment>
<dbReference type="EMBL" id="AACS02000001">
    <property type="protein sequence ID" value="EAU92816.1"/>
    <property type="molecule type" value="Genomic_DNA"/>
</dbReference>
<dbReference type="Pfam" id="PF08546">
    <property type="entry name" value="ApbA_C"/>
    <property type="match status" value="1"/>
</dbReference>
<dbReference type="InterPro" id="IPR013752">
    <property type="entry name" value="KPA_reductase"/>
</dbReference>
<dbReference type="GO" id="GO:0050661">
    <property type="term" value="F:NADP binding"/>
    <property type="evidence" value="ECO:0007669"/>
    <property type="project" value="TreeGrafter"/>
</dbReference>
<dbReference type="VEuPathDB" id="FungiDB:CC1G_01861"/>
<evidence type="ECO:0000256" key="4">
    <source>
        <dbReference type="ARBA" id="ARBA00023002"/>
    </source>
</evidence>
<keyword evidence="4" id="KW-0560">Oxidoreductase</keyword>
<organism evidence="8 9">
    <name type="scientific">Coprinopsis cinerea (strain Okayama-7 / 130 / ATCC MYA-4618 / FGSC 9003)</name>
    <name type="common">Inky cap fungus</name>
    <name type="synonym">Hormographiella aspergillata</name>
    <dbReference type="NCBI Taxonomy" id="240176"/>
    <lineage>
        <taxon>Eukaryota</taxon>
        <taxon>Fungi</taxon>
        <taxon>Dikarya</taxon>
        <taxon>Basidiomycota</taxon>
        <taxon>Agaricomycotina</taxon>
        <taxon>Agaricomycetes</taxon>
        <taxon>Agaricomycetidae</taxon>
        <taxon>Agaricales</taxon>
        <taxon>Agaricineae</taxon>
        <taxon>Psathyrellaceae</taxon>
        <taxon>Coprinopsis</taxon>
    </lineage>
</organism>
<gene>
    <name evidence="8" type="ORF">CC1G_01861</name>
</gene>
<dbReference type="SUPFAM" id="SSF51735">
    <property type="entry name" value="NAD(P)-binding Rossmann-fold domains"/>
    <property type="match status" value="1"/>
</dbReference>
<feature type="domain" description="Ketopantoate reductase N-terminal" evidence="6">
    <location>
        <begin position="3"/>
        <end position="187"/>
    </location>
</feature>
<dbReference type="GeneID" id="6005607"/>
<dbReference type="Pfam" id="PF02558">
    <property type="entry name" value="ApbA"/>
    <property type="match status" value="1"/>
</dbReference>
<evidence type="ECO:0000256" key="1">
    <source>
        <dbReference type="ARBA" id="ARBA00007870"/>
    </source>
</evidence>
<evidence type="ECO:0000256" key="3">
    <source>
        <dbReference type="ARBA" id="ARBA00022857"/>
    </source>
</evidence>